<feature type="transmembrane region" description="Helical" evidence="7">
    <location>
        <begin position="133"/>
        <end position="156"/>
    </location>
</feature>
<keyword evidence="6 7" id="KW-0472">Membrane</keyword>
<comment type="caution">
    <text evidence="9">The sequence shown here is derived from an EMBL/GenBank/DDBJ whole genome shotgun (WGS) entry which is preliminary data.</text>
</comment>
<evidence type="ECO:0000256" key="7">
    <source>
        <dbReference type="SAM" id="Phobius"/>
    </source>
</evidence>
<dbReference type="InterPro" id="IPR036640">
    <property type="entry name" value="ABC1_TM_sf"/>
</dbReference>
<sequence length="395" mass="43696">MKDGRISLKGTPVELQMCGLISNTLLDMQHKDNSTTHGEPDDIKDALGKPAGYRSDYIDSDVASGITANVLISKPEDEYNSERLRKIAEQKGINPNSDLSAIQGILIAKEEREEGYVKVDVWKTFMSACGNKLFWLSIIAAVIISEVILALKNYWIRIWVASARNPTVDFHTTGSFSPDMIPGATLFHALGFGYNSVAYIGHSTGLHGQNGIVPTIFNSSNSSVQPRHHSSAYWLGIYVLFGLLEAAWLAFMSFIIFYGGLKASRVIHKQLIRSIVHAIPRFFDTTPIGRIVSRFSGDMQTIDDDAPESIKELLVDSISVLTVYTIISSVFPAFTLVAIATSLVYAGTAYYYLNTSRELKRLESNSMSPLLSLFSELIQGVSTIRAFGTKHYYIK</sequence>
<reference evidence="9" key="1">
    <citation type="submission" date="2022-07" db="EMBL/GenBank/DDBJ databases">
        <title>Phylogenomic reconstructions and comparative analyses of Kickxellomycotina fungi.</title>
        <authorList>
            <person name="Reynolds N.K."/>
            <person name="Stajich J.E."/>
            <person name="Barry K."/>
            <person name="Grigoriev I.V."/>
            <person name="Crous P."/>
            <person name="Smith M.E."/>
        </authorList>
    </citation>
    <scope>NUCLEOTIDE SEQUENCE</scope>
    <source>
        <strain evidence="9">BCRC 34882</strain>
    </source>
</reference>
<protein>
    <recommendedName>
        <fullName evidence="8">ABC transmembrane type-1 domain-containing protein</fullName>
    </recommendedName>
</protein>
<dbReference type="PROSITE" id="PS50929">
    <property type="entry name" value="ABC_TM1F"/>
    <property type="match status" value="1"/>
</dbReference>
<feature type="transmembrane region" description="Helical" evidence="7">
    <location>
        <begin position="321"/>
        <end position="346"/>
    </location>
</feature>
<evidence type="ECO:0000256" key="5">
    <source>
        <dbReference type="ARBA" id="ARBA00022989"/>
    </source>
</evidence>
<evidence type="ECO:0000256" key="6">
    <source>
        <dbReference type="ARBA" id="ARBA00023136"/>
    </source>
</evidence>
<keyword evidence="1" id="KW-0813">Transport</keyword>
<evidence type="ECO:0000256" key="2">
    <source>
        <dbReference type="ARBA" id="ARBA00022692"/>
    </source>
</evidence>
<dbReference type="Pfam" id="PF00664">
    <property type="entry name" value="ABC_membrane"/>
    <property type="match status" value="1"/>
</dbReference>
<dbReference type="InterPro" id="IPR011527">
    <property type="entry name" value="ABC1_TM_dom"/>
</dbReference>
<keyword evidence="2 7" id="KW-0812">Transmembrane</keyword>
<keyword evidence="4" id="KW-0067">ATP-binding</keyword>
<name>A0ABQ8PCJ3_9FUNG</name>
<evidence type="ECO:0000256" key="4">
    <source>
        <dbReference type="ARBA" id="ARBA00022840"/>
    </source>
</evidence>
<proteinExistence type="predicted"/>
<dbReference type="PANTHER" id="PTHR24223">
    <property type="entry name" value="ATP-BINDING CASSETTE SUB-FAMILY C"/>
    <property type="match status" value="1"/>
</dbReference>
<evidence type="ECO:0000259" key="8">
    <source>
        <dbReference type="PROSITE" id="PS50929"/>
    </source>
</evidence>
<keyword evidence="3" id="KW-0547">Nucleotide-binding</keyword>
<evidence type="ECO:0000256" key="3">
    <source>
        <dbReference type="ARBA" id="ARBA00022741"/>
    </source>
</evidence>
<evidence type="ECO:0000313" key="9">
    <source>
        <dbReference type="EMBL" id="KAJ1985475.1"/>
    </source>
</evidence>
<dbReference type="Proteomes" id="UP001151295">
    <property type="component" value="Unassembled WGS sequence"/>
</dbReference>
<keyword evidence="5 7" id="KW-1133">Transmembrane helix</keyword>
<evidence type="ECO:0000313" key="10">
    <source>
        <dbReference type="Proteomes" id="UP001151295"/>
    </source>
</evidence>
<feature type="transmembrane region" description="Helical" evidence="7">
    <location>
        <begin position="232"/>
        <end position="261"/>
    </location>
</feature>
<dbReference type="EMBL" id="JANBQD010000289">
    <property type="protein sequence ID" value="KAJ1985475.1"/>
    <property type="molecule type" value="Genomic_DNA"/>
</dbReference>
<dbReference type="InterPro" id="IPR050173">
    <property type="entry name" value="ABC_transporter_C-like"/>
</dbReference>
<evidence type="ECO:0000256" key="1">
    <source>
        <dbReference type="ARBA" id="ARBA00022448"/>
    </source>
</evidence>
<feature type="domain" description="ABC transmembrane type-1" evidence="8">
    <location>
        <begin position="234"/>
        <end position="395"/>
    </location>
</feature>
<keyword evidence="10" id="KW-1185">Reference proteome</keyword>
<accession>A0ABQ8PCJ3</accession>
<dbReference type="CDD" id="cd18604">
    <property type="entry name" value="ABC_6TM_VMR1_D2_like"/>
    <property type="match status" value="1"/>
</dbReference>
<gene>
    <name evidence="9" type="ORF">EDC05_006545</name>
</gene>
<dbReference type="Gene3D" id="1.20.1560.10">
    <property type="entry name" value="ABC transporter type 1, transmembrane domain"/>
    <property type="match status" value="1"/>
</dbReference>
<organism evidence="9 10">
    <name type="scientific">Coemansia umbellata</name>
    <dbReference type="NCBI Taxonomy" id="1424467"/>
    <lineage>
        <taxon>Eukaryota</taxon>
        <taxon>Fungi</taxon>
        <taxon>Fungi incertae sedis</taxon>
        <taxon>Zoopagomycota</taxon>
        <taxon>Kickxellomycotina</taxon>
        <taxon>Kickxellomycetes</taxon>
        <taxon>Kickxellales</taxon>
        <taxon>Kickxellaceae</taxon>
        <taxon>Coemansia</taxon>
    </lineage>
</organism>
<dbReference type="SUPFAM" id="SSF90123">
    <property type="entry name" value="ABC transporter transmembrane region"/>
    <property type="match status" value="1"/>
</dbReference>
<feature type="non-terminal residue" evidence="9">
    <location>
        <position position="395"/>
    </location>
</feature>